<gene>
    <name evidence="3" type="ORF">nbrc107696_27000</name>
</gene>
<dbReference type="Pfam" id="PF03432">
    <property type="entry name" value="Relaxase"/>
    <property type="match status" value="1"/>
</dbReference>
<protein>
    <recommendedName>
        <fullName evidence="2">MobA/VirD2-like nuclease domain-containing protein</fullName>
    </recommendedName>
</protein>
<feature type="domain" description="MobA/VirD2-like nuclease" evidence="2">
    <location>
        <begin position="46"/>
        <end position="137"/>
    </location>
</feature>
<evidence type="ECO:0000313" key="3">
    <source>
        <dbReference type="EMBL" id="GEE02254.1"/>
    </source>
</evidence>
<keyword evidence="4" id="KW-1185">Reference proteome</keyword>
<accession>A0A7I9VAI0</accession>
<feature type="region of interest" description="Disordered" evidence="1">
    <location>
        <begin position="260"/>
        <end position="386"/>
    </location>
</feature>
<dbReference type="AlphaFoldDB" id="A0A7I9VAI0"/>
<dbReference type="OrthoDB" id="2080707at2"/>
<dbReference type="InterPro" id="IPR005094">
    <property type="entry name" value="Endonuclease_MobA/VirD2"/>
</dbReference>
<evidence type="ECO:0000259" key="2">
    <source>
        <dbReference type="Pfam" id="PF03432"/>
    </source>
</evidence>
<reference evidence="4" key="1">
    <citation type="submission" date="2019-06" db="EMBL/GenBank/DDBJ databases">
        <title>Gordonia isolated from sludge of a wastewater treatment plant.</title>
        <authorList>
            <person name="Tamura T."/>
            <person name="Aoyama K."/>
            <person name="Kang Y."/>
            <person name="Saito S."/>
            <person name="Akiyama N."/>
            <person name="Yazawa K."/>
            <person name="Gonoi T."/>
            <person name="Mikami Y."/>
        </authorList>
    </citation>
    <scope>NUCLEOTIDE SEQUENCE [LARGE SCALE GENOMIC DNA]</scope>
    <source>
        <strain evidence="4">NBRC 107696</strain>
    </source>
</reference>
<dbReference type="RefSeq" id="WP_161895951.1">
    <property type="nucleotide sequence ID" value="NZ_BJOV01000005.1"/>
</dbReference>
<feature type="compositionally biased region" description="Basic and acidic residues" evidence="1">
    <location>
        <begin position="344"/>
        <end position="386"/>
    </location>
</feature>
<proteinExistence type="predicted"/>
<dbReference type="Proteomes" id="UP000444960">
    <property type="component" value="Unassembled WGS sequence"/>
</dbReference>
<name>A0A7I9VAI0_9ACTN</name>
<sequence length="386" mass="42030">MSGVNVRSSRSAQSSVDYALYGGTEQAEAGAPSRAAAMSSSLGSPAEFVARAEAHGRKIQAYSYTQNFHPDEFDVNNPDHVKRVNELGRMLAEDMHSADYLVVTHTDSKGGHLHNHIYVVNDDLLTGGSLQRNTSWRHGVWQTNDAVMLREGCRVQASPMEAKQTWSQRRETFKAGGFEQTLGDKVAAALRDPRSVDREHFEVVLAEHDVKLAITGRDGWSYKMRRADNGKLGRKKASGLAPDFTAENAHAVFDYHAQRAQTKESNRESLGRDEAAGPAAGSSGRDLGRVGVVDLTPGRGRVADRGADGSGEQVDRPTGADTSATHDDGADAAASAQRHLRVRTRAEKARRDREDTRSAGRDLGRRVAEDGNRGPAQRTEDLGYSR</sequence>
<feature type="compositionally biased region" description="Basic and acidic residues" evidence="1">
    <location>
        <begin position="261"/>
        <end position="275"/>
    </location>
</feature>
<dbReference type="EMBL" id="BJOV01000005">
    <property type="protein sequence ID" value="GEE02254.1"/>
    <property type="molecule type" value="Genomic_DNA"/>
</dbReference>
<evidence type="ECO:0000256" key="1">
    <source>
        <dbReference type="SAM" id="MobiDB-lite"/>
    </source>
</evidence>
<organism evidence="3 4">
    <name type="scientific">Gordonia spumicola</name>
    <dbReference type="NCBI Taxonomy" id="589161"/>
    <lineage>
        <taxon>Bacteria</taxon>
        <taxon>Bacillati</taxon>
        <taxon>Actinomycetota</taxon>
        <taxon>Actinomycetes</taxon>
        <taxon>Mycobacteriales</taxon>
        <taxon>Gordoniaceae</taxon>
        <taxon>Gordonia</taxon>
    </lineage>
</organism>
<comment type="caution">
    <text evidence="3">The sequence shown here is derived from an EMBL/GenBank/DDBJ whole genome shotgun (WGS) entry which is preliminary data.</text>
</comment>
<evidence type="ECO:0000313" key="4">
    <source>
        <dbReference type="Proteomes" id="UP000444960"/>
    </source>
</evidence>